<comment type="caution">
    <text evidence="11">The sequence shown here is derived from an EMBL/GenBank/DDBJ whole genome shotgun (WGS) entry which is preliminary data.</text>
</comment>
<evidence type="ECO:0000256" key="4">
    <source>
        <dbReference type="ARBA" id="ARBA00022692"/>
    </source>
</evidence>
<keyword evidence="11" id="KW-0966">Cell projection</keyword>
<sequence>MKKRKHGSDHEEHADESWLLPYSDLMTLLLALFIVLFSMSSIDAKRFDELSRAFNTALDGGVGVLDGFKTLDQSTTPGRDNQDLQKDQSKDITQASTKKQNDDLEKLRKKEQEDLEKLKKQLDQYIKAAGLTSQLDTKLNQSQLLVTISDNALFASGSANLKPESKKLGQAISKMLKQYPGYEIIVAGHTDNQPISNNEFRNNWELSSQRALNFMEVLLTSSSLDPTLISSTGYGEYRPVDSNKTDTGRSKNRRVEVSLMRKYTDIDTVTNNTAATADASTTK</sequence>
<evidence type="ECO:0000256" key="8">
    <source>
        <dbReference type="SAM" id="MobiDB-lite"/>
    </source>
</evidence>
<dbReference type="CDD" id="cd07185">
    <property type="entry name" value="OmpA_C-like"/>
    <property type="match status" value="1"/>
</dbReference>
<keyword evidence="3" id="KW-1003">Cell membrane</keyword>
<comment type="similarity">
    <text evidence="2">Belongs to the MotB family.</text>
</comment>
<dbReference type="Proteomes" id="UP000609346">
    <property type="component" value="Unassembled WGS sequence"/>
</dbReference>
<keyword evidence="11" id="KW-0282">Flagellum</keyword>
<gene>
    <name evidence="11" type="primary">motB</name>
    <name evidence="11" type="ORF">H8B09_25285</name>
</gene>
<dbReference type="PROSITE" id="PS51123">
    <property type="entry name" value="OMPA_2"/>
    <property type="match status" value="1"/>
</dbReference>
<feature type="transmembrane region" description="Helical" evidence="9">
    <location>
        <begin position="20"/>
        <end position="42"/>
    </location>
</feature>
<evidence type="ECO:0000313" key="11">
    <source>
        <dbReference type="EMBL" id="MBD3922101.1"/>
    </source>
</evidence>
<evidence type="ECO:0000256" key="3">
    <source>
        <dbReference type="ARBA" id="ARBA00022475"/>
    </source>
</evidence>
<evidence type="ECO:0000313" key="12">
    <source>
        <dbReference type="Proteomes" id="UP000609346"/>
    </source>
</evidence>
<keyword evidence="6 7" id="KW-0472">Membrane</keyword>
<dbReference type="RefSeq" id="WP_191206381.1">
    <property type="nucleotide sequence ID" value="NZ_JACXZA010000007.1"/>
</dbReference>
<dbReference type="Pfam" id="PF00691">
    <property type="entry name" value="OmpA"/>
    <property type="match status" value="1"/>
</dbReference>
<dbReference type="InterPro" id="IPR025713">
    <property type="entry name" value="MotB-like_N_dom"/>
</dbReference>
<keyword evidence="11" id="KW-0969">Cilium</keyword>
<feature type="region of interest" description="Disordered" evidence="8">
    <location>
        <begin position="72"/>
        <end position="103"/>
    </location>
</feature>
<evidence type="ECO:0000259" key="10">
    <source>
        <dbReference type="PROSITE" id="PS51123"/>
    </source>
</evidence>
<dbReference type="Gene3D" id="3.30.1330.60">
    <property type="entry name" value="OmpA-like domain"/>
    <property type="match status" value="1"/>
</dbReference>
<evidence type="ECO:0000256" key="6">
    <source>
        <dbReference type="ARBA" id="ARBA00023136"/>
    </source>
</evidence>
<accession>A0ABR8N4A4</accession>
<dbReference type="PANTHER" id="PTHR30329:SF21">
    <property type="entry name" value="LIPOPROTEIN YIAD-RELATED"/>
    <property type="match status" value="1"/>
</dbReference>
<evidence type="ECO:0000256" key="2">
    <source>
        <dbReference type="ARBA" id="ARBA00008914"/>
    </source>
</evidence>
<evidence type="ECO:0000256" key="5">
    <source>
        <dbReference type="ARBA" id="ARBA00022989"/>
    </source>
</evidence>
<feature type="compositionally biased region" description="Basic and acidic residues" evidence="8">
    <location>
        <begin position="80"/>
        <end position="90"/>
    </location>
</feature>
<dbReference type="SUPFAM" id="SSF103088">
    <property type="entry name" value="OmpA-like"/>
    <property type="match status" value="1"/>
</dbReference>
<dbReference type="InterPro" id="IPR006665">
    <property type="entry name" value="OmpA-like"/>
</dbReference>
<proteinExistence type="inferred from homology"/>
<dbReference type="PANTHER" id="PTHR30329">
    <property type="entry name" value="STATOR ELEMENT OF FLAGELLAR MOTOR COMPLEX"/>
    <property type="match status" value="1"/>
</dbReference>
<dbReference type="InterPro" id="IPR050330">
    <property type="entry name" value="Bact_OuterMem_StrucFunc"/>
</dbReference>
<comment type="subcellular location">
    <subcellularLocation>
        <location evidence="1">Cell membrane</location>
        <topology evidence="1">Single-pass membrane protein</topology>
    </subcellularLocation>
</comment>
<evidence type="ECO:0000256" key="7">
    <source>
        <dbReference type="PROSITE-ProRule" id="PRU00473"/>
    </source>
</evidence>
<keyword evidence="12" id="KW-1185">Reference proteome</keyword>
<feature type="domain" description="OmpA-like" evidence="10">
    <location>
        <begin position="141"/>
        <end position="263"/>
    </location>
</feature>
<keyword evidence="4 9" id="KW-0812">Transmembrane</keyword>
<dbReference type="Pfam" id="PF13677">
    <property type="entry name" value="MotB_plug"/>
    <property type="match status" value="1"/>
</dbReference>
<dbReference type="EMBL" id="JACXZA010000007">
    <property type="protein sequence ID" value="MBD3922101.1"/>
    <property type="molecule type" value="Genomic_DNA"/>
</dbReference>
<keyword evidence="5 9" id="KW-1133">Transmembrane helix</keyword>
<evidence type="ECO:0000256" key="1">
    <source>
        <dbReference type="ARBA" id="ARBA00004162"/>
    </source>
</evidence>
<reference evidence="11 12" key="1">
    <citation type="submission" date="2020-09" db="EMBL/GenBank/DDBJ databases">
        <title>Paenibacillus sp. strain PR3 16S rRNA gene Genome sequencing and assembly.</title>
        <authorList>
            <person name="Kim J."/>
        </authorList>
    </citation>
    <scope>NUCLEOTIDE SEQUENCE [LARGE SCALE GENOMIC DNA]</scope>
    <source>
        <strain evidence="11 12">PR3</strain>
    </source>
</reference>
<name>A0ABR8N4A4_9BACL</name>
<dbReference type="InterPro" id="IPR036737">
    <property type="entry name" value="OmpA-like_sf"/>
</dbReference>
<protein>
    <submittedName>
        <fullName evidence="11">Flagellar motor protein MotB</fullName>
    </submittedName>
</protein>
<organism evidence="11 12">
    <name type="scientific">Paenibacillus terricola</name>
    <dbReference type="NCBI Taxonomy" id="2763503"/>
    <lineage>
        <taxon>Bacteria</taxon>
        <taxon>Bacillati</taxon>
        <taxon>Bacillota</taxon>
        <taxon>Bacilli</taxon>
        <taxon>Bacillales</taxon>
        <taxon>Paenibacillaceae</taxon>
        <taxon>Paenibacillus</taxon>
    </lineage>
</organism>
<evidence type="ECO:0000256" key="9">
    <source>
        <dbReference type="SAM" id="Phobius"/>
    </source>
</evidence>